<organism evidence="1 2">
    <name type="scientific">Ancylostoma ceylanicum</name>
    <dbReference type="NCBI Taxonomy" id="53326"/>
    <lineage>
        <taxon>Eukaryota</taxon>
        <taxon>Metazoa</taxon>
        <taxon>Ecdysozoa</taxon>
        <taxon>Nematoda</taxon>
        <taxon>Chromadorea</taxon>
        <taxon>Rhabditida</taxon>
        <taxon>Rhabditina</taxon>
        <taxon>Rhabditomorpha</taxon>
        <taxon>Strongyloidea</taxon>
        <taxon>Ancylostomatidae</taxon>
        <taxon>Ancylostomatinae</taxon>
        <taxon>Ancylostoma</taxon>
    </lineage>
</organism>
<evidence type="ECO:0000313" key="1">
    <source>
        <dbReference type="EMBL" id="EYB92805.1"/>
    </source>
</evidence>
<protein>
    <submittedName>
        <fullName evidence="1">Uncharacterized protein</fullName>
    </submittedName>
</protein>
<accession>A0A016SQA9</accession>
<evidence type="ECO:0000313" key="2">
    <source>
        <dbReference type="Proteomes" id="UP000024635"/>
    </source>
</evidence>
<proteinExistence type="predicted"/>
<keyword evidence="2" id="KW-1185">Reference proteome</keyword>
<dbReference type="Proteomes" id="UP000024635">
    <property type="component" value="Unassembled WGS sequence"/>
</dbReference>
<dbReference type="EMBL" id="JARK01001526">
    <property type="protein sequence ID" value="EYB92805.1"/>
    <property type="molecule type" value="Genomic_DNA"/>
</dbReference>
<name>A0A016SQA9_9BILA</name>
<gene>
    <name evidence="1" type="primary">Acey_s0190.g1275</name>
    <name evidence="1" type="ORF">Y032_0190g1275</name>
</gene>
<sequence length="130" mass="15183">MCDAEVCEDFDPKRETRQPLVYQDKKDITRRILRPRISCEPGLEIIWSSNHGHLENETRIKLLREKLQSSGTIKCTERFSSQLTWWQGKVADSVATVLRCHGKNHQCSDSRFHSSRSYPLWTVEHSQIAE</sequence>
<reference evidence="2" key="1">
    <citation type="journal article" date="2015" name="Nat. Genet.">
        <title>The genome and transcriptome of the zoonotic hookworm Ancylostoma ceylanicum identify infection-specific gene families.</title>
        <authorList>
            <person name="Schwarz E.M."/>
            <person name="Hu Y."/>
            <person name="Antoshechkin I."/>
            <person name="Miller M.M."/>
            <person name="Sternberg P.W."/>
            <person name="Aroian R.V."/>
        </authorList>
    </citation>
    <scope>NUCLEOTIDE SEQUENCE</scope>
    <source>
        <strain evidence="2">HY135</strain>
    </source>
</reference>
<comment type="caution">
    <text evidence="1">The sequence shown here is derived from an EMBL/GenBank/DDBJ whole genome shotgun (WGS) entry which is preliminary data.</text>
</comment>
<dbReference type="AlphaFoldDB" id="A0A016SQA9"/>